<keyword evidence="2" id="KW-1185">Reference proteome</keyword>
<organism evidence="1 2">
    <name type="scientific">Trichonephila clavata</name>
    <name type="common">Joro spider</name>
    <name type="synonym">Nephila clavata</name>
    <dbReference type="NCBI Taxonomy" id="2740835"/>
    <lineage>
        <taxon>Eukaryota</taxon>
        <taxon>Metazoa</taxon>
        <taxon>Ecdysozoa</taxon>
        <taxon>Arthropoda</taxon>
        <taxon>Chelicerata</taxon>
        <taxon>Arachnida</taxon>
        <taxon>Araneae</taxon>
        <taxon>Araneomorphae</taxon>
        <taxon>Entelegynae</taxon>
        <taxon>Araneoidea</taxon>
        <taxon>Nephilidae</taxon>
        <taxon>Trichonephila</taxon>
    </lineage>
</organism>
<reference evidence="1" key="1">
    <citation type="submission" date="2020-07" db="EMBL/GenBank/DDBJ databases">
        <title>Multicomponent nature underlies the extraordinary mechanical properties of spider dragline silk.</title>
        <authorList>
            <person name="Kono N."/>
            <person name="Nakamura H."/>
            <person name="Mori M."/>
            <person name="Yoshida Y."/>
            <person name="Ohtoshi R."/>
            <person name="Malay A.D."/>
            <person name="Moran D.A.P."/>
            <person name="Tomita M."/>
            <person name="Numata K."/>
            <person name="Arakawa K."/>
        </authorList>
    </citation>
    <scope>NUCLEOTIDE SEQUENCE</scope>
</reference>
<name>A0A8X6IUU5_TRICU</name>
<evidence type="ECO:0000313" key="1">
    <source>
        <dbReference type="EMBL" id="GFR28894.1"/>
    </source>
</evidence>
<dbReference type="Proteomes" id="UP000887116">
    <property type="component" value="Unassembled WGS sequence"/>
</dbReference>
<evidence type="ECO:0000313" key="2">
    <source>
        <dbReference type="Proteomes" id="UP000887116"/>
    </source>
</evidence>
<sequence length="170" mass="20083">MAVAPKLAGISEFRFRTRARLVEIDLNLDFREDPTSGSEIICKRRYFFKIFRDRKTRFLRSIRRTVPNRGKRSTYPDIPGGASSNEFLFGSRSRTQRPLCRFFPFYSFFPGTRNHRFFFSTPRSRRGQPEESSEKNSGSQLIVFRVLKSTEIEKKNFRISSERSKKQFSI</sequence>
<accession>A0A8X6IUU5</accession>
<gene>
    <name evidence="1" type="ORF">TNCT_291841</name>
</gene>
<proteinExistence type="predicted"/>
<protein>
    <submittedName>
        <fullName evidence="1">Uncharacterized protein</fullName>
    </submittedName>
</protein>
<dbReference type="AlphaFoldDB" id="A0A8X6IUU5"/>
<comment type="caution">
    <text evidence="1">The sequence shown here is derived from an EMBL/GenBank/DDBJ whole genome shotgun (WGS) entry which is preliminary data.</text>
</comment>
<dbReference type="EMBL" id="BMAO01019176">
    <property type="protein sequence ID" value="GFR28894.1"/>
    <property type="molecule type" value="Genomic_DNA"/>
</dbReference>